<keyword evidence="1" id="KW-0812">Transmembrane</keyword>
<sequence>VSISDHIAMSAAVSIPSLLNDKNSVPCSAPKRVLFHKRRRRDSILAILAILYANAGRISLYILIKVLQSALAFWYMSTLSITINAYSIVSQNTGFYRLARRQIRWEYFRTFEGDYHARLSWLVYRIIRTFLNQKSLATHLSNEAIDTPLDDTLCGMEHALVYTCVQFLILSFWSFCYLISQAYIQRMSNVLRDIINNRIYISFLSVLLNCHLSQPYQQLEQEPSGERASTLNDCSQDMANLITNLLEKAIPSVSYFLIMLAMIFIDGEPRLSKEKPI</sequence>
<dbReference type="Proteomes" id="UP000018040">
    <property type="component" value="Unassembled WGS sequence"/>
</dbReference>
<feature type="transmembrane region" description="Helical" evidence="1">
    <location>
        <begin position="71"/>
        <end position="89"/>
    </location>
</feature>
<dbReference type="VEuPathDB" id="GiardiaDB:GL50581_3198"/>
<dbReference type="VEuPathDB" id="GiardiaDB:DHA2_150268"/>
<dbReference type="EMBL" id="AHHH01000078">
    <property type="protein sequence ID" value="ESU42546.1"/>
    <property type="molecule type" value="Genomic_DNA"/>
</dbReference>
<evidence type="ECO:0000313" key="3">
    <source>
        <dbReference type="Proteomes" id="UP000018040"/>
    </source>
</evidence>
<name>V6TUY0_GIAIN</name>
<dbReference type="AlphaFoldDB" id="V6TUY0"/>
<dbReference type="VEuPathDB" id="GiardiaDB:GL50803_0017315"/>
<dbReference type="VEuPathDB" id="GiardiaDB:QR46_1487"/>
<gene>
    <name evidence="2" type="ORF">GSB_154184</name>
</gene>
<feature type="non-terminal residue" evidence="2">
    <location>
        <position position="1"/>
    </location>
</feature>
<reference evidence="2 3" key="2">
    <citation type="journal article" date="2013" name="Genome Biol. Evol.">
        <title>Genome sequencing of Giardia lamblia genotypes A2 and B isolates (DH and GS) and comparative analysis with the genomes of genotypes A1 and E (WB and Pig).</title>
        <authorList>
            <person name="Adam R.D."/>
            <person name="Dahlstrom E.W."/>
            <person name="Martens C.A."/>
            <person name="Bruno D.P."/>
            <person name="Barbian K.D."/>
            <person name="Ricklefs S.M."/>
            <person name="Hernandez M.M."/>
            <person name="Narla N.P."/>
            <person name="Patel R.B."/>
            <person name="Porcella S.F."/>
            <person name="Nash T.E."/>
        </authorList>
    </citation>
    <scope>NUCLEOTIDE SEQUENCE [LARGE SCALE GENOMIC DNA]</scope>
    <source>
        <strain evidence="2 3">GS</strain>
    </source>
</reference>
<accession>V6TUY0</accession>
<keyword evidence="1" id="KW-0472">Membrane</keyword>
<organism evidence="2 3">
    <name type="scientific">Giardia intestinalis</name>
    <name type="common">Giardia lamblia</name>
    <dbReference type="NCBI Taxonomy" id="5741"/>
    <lineage>
        <taxon>Eukaryota</taxon>
        <taxon>Metamonada</taxon>
        <taxon>Diplomonadida</taxon>
        <taxon>Hexamitidae</taxon>
        <taxon>Giardiinae</taxon>
        <taxon>Giardia</taxon>
    </lineage>
</organism>
<feature type="transmembrane region" description="Helical" evidence="1">
    <location>
        <begin position="44"/>
        <end position="64"/>
    </location>
</feature>
<keyword evidence="1" id="KW-1133">Transmembrane helix</keyword>
<comment type="caution">
    <text evidence="2">The sequence shown here is derived from an EMBL/GenBank/DDBJ whole genome shotgun (WGS) entry which is preliminary data.</text>
</comment>
<reference evidence="3" key="1">
    <citation type="submission" date="2012-02" db="EMBL/GenBank/DDBJ databases">
        <title>Genome sequencing of Giardia lamblia Genotypes A2 and B isolates (DH and GS) and comparative analysis with the genomes of Genotypes A1 and E (WB and Pig).</title>
        <authorList>
            <person name="Adam R."/>
            <person name="Dahlstrom E."/>
            <person name="Martens C."/>
            <person name="Bruno D."/>
            <person name="Barbian K."/>
            <person name="Porcella S.F."/>
            <person name="Nash T."/>
        </authorList>
    </citation>
    <scope>NUCLEOTIDE SEQUENCE</scope>
    <source>
        <strain evidence="3">GS</strain>
    </source>
</reference>
<evidence type="ECO:0000256" key="1">
    <source>
        <dbReference type="SAM" id="Phobius"/>
    </source>
</evidence>
<protein>
    <submittedName>
        <fullName evidence="2">Molecular chaperone, HSP90 family protein</fullName>
    </submittedName>
</protein>
<evidence type="ECO:0000313" key="2">
    <source>
        <dbReference type="EMBL" id="ESU42546.1"/>
    </source>
</evidence>
<feature type="transmembrane region" description="Helical" evidence="1">
    <location>
        <begin position="159"/>
        <end position="179"/>
    </location>
</feature>
<proteinExistence type="predicted"/>